<sequence>MTDRLRLAFMGTPEFGLPALQALIDAGHEIVAVYAQPPRKAGRGHRVQRAPTHAFAESRGIPVWTPARLKDPAAQAAFAELGLDAAIVAAYGLILPPPVLAAPRLGCLNIHASLLPRWRGAAPIQRAILAGDTESGATIMLMDEGLDTGPVLGEARLPIAAGTDAQTLHDAIAAAGARLIGPVLADFAAGRIAPRRQPVDGVTYANKVEKSEGAIDWTRPAEAIARQVRALGPTPGVWCHAVDSREPEGGGVRIKILKAQAVPLPDGAPAIAGTVLDDGPTVACGSGALRLEMLQRPGGAPQAAEPFLRGFALPVGSRLGNG</sequence>
<dbReference type="Gene3D" id="3.40.50.170">
    <property type="entry name" value="Formyl transferase, N-terminal domain"/>
    <property type="match status" value="1"/>
</dbReference>
<evidence type="ECO:0000256" key="3">
    <source>
        <dbReference type="ARBA" id="ARBA00012261"/>
    </source>
</evidence>
<dbReference type="PROSITE" id="PS00373">
    <property type="entry name" value="GART"/>
    <property type="match status" value="1"/>
</dbReference>
<dbReference type="NCBIfam" id="TIGR00460">
    <property type="entry name" value="fmt"/>
    <property type="match status" value="1"/>
</dbReference>
<dbReference type="SUPFAM" id="SSF50486">
    <property type="entry name" value="FMT C-terminal domain-like"/>
    <property type="match status" value="1"/>
</dbReference>
<dbReference type="InterPro" id="IPR002376">
    <property type="entry name" value="Formyl_transf_N"/>
</dbReference>
<dbReference type="PANTHER" id="PTHR11138:SF5">
    <property type="entry name" value="METHIONYL-TRNA FORMYLTRANSFERASE, MITOCHONDRIAL"/>
    <property type="match status" value="1"/>
</dbReference>
<keyword evidence="12" id="KW-1185">Reference proteome</keyword>
<dbReference type="PANTHER" id="PTHR11138">
    <property type="entry name" value="METHIONYL-TRNA FORMYLTRANSFERASE"/>
    <property type="match status" value="1"/>
</dbReference>
<protein>
    <recommendedName>
        <fullName evidence="4 8">Methionyl-tRNA formyltransferase</fullName>
        <ecNumber evidence="3 8">2.1.2.9</ecNumber>
    </recommendedName>
</protein>
<dbReference type="Pfam" id="PF00551">
    <property type="entry name" value="Formyl_trans_N"/>
    <property type="match status" value="1"/>
</dbReference>
<gene>
    <name evidence="8 11" type="primary">fmt</name>
    <name evidence="11" type="ORF">ACFOGJ_22840</name>
</gene>
<evidence type="ECO:0000256" key="7">
    <source>
        <dbReference type="ARBA" id="ARBA00048558"/>
    </source>
</evidence>
<evidence type="ECO:0000313" key="11">
    <source>
        <dbReference type="EMBL" id="MFC3230106.1"/>
    </source>
</evidence>
<reference evidence="12" key="1">
    <citation type="journal article" date="2019" name="Int. J. Syst. Evol. Microbiol.">
        <title>The Global Catalogue of Microorganisms (GCM) 10K type strain sequencing project: providing services to taxonomists for standard genome sequencing and annotation.</title>
        <authorList>
            <consortium name="The Broad Institute Genomics Platform"/>
            <consortium name="The Broad Institute Genome Sequencing Center for Infectious Disease"/>
            <person name="Wu L."/>
            <person name="Ma J."/>
        </authorList>
    </citation>
    <scope>NUCLEOTIDE SEQUENCE [LARGE SCALE GENOMIC DNA]</scope>
    <source>
        <strain evidence="12">KCTC 42964</strain>
    </source>
</reference>
<proteinExistence type="inferred from homology"/>
<dbReference type="InterPro" id="IPR005793">
    <property type="entry name" value="Formyl_trans_C"/>
</dbReference>
<keyword evidence="5 8" id="KW-0808">Transferase</keyword>
<evidence type="ECO:0000256" key="2">
    <source>
        <dbReference type="ARBA" id="ARBA00010699"/>
    </source>
</evidence>
<comment type="function">
    <text evidence="1 8">Attaches a formyl group to the free amino group of methionyl-tRNA(fMet). The formyl group appears to play a dual role in the initiator identity of N-formylmethionyl-tRNA by promoting its recognition by IF2 and preventing the misappropriation of this tRNA by the elongation apparatus.</text>
</comment>
<name>A0ABV7L6S9_9PROT</name>
<evidence type="ECO:0000259" key="9">
    <source>
        <dbReference type="Pfam" id="PF00551"/>
    </source>
</evidence>
<comment type="catalytic activity">
    <reaction evidence="7 8">
        <text>L-methionyl-tRNA(fMet) + (6R)-10-formyltetrahydrofolate = N-formyl-L-methionyl-tRNA(fMet) + (6S)-5,6,7,8-tetrahydrofolate + H(+)</text>
        <dbReference type="Rhea" id="RHEA:24380"/>
        <dbReference type="Rhea" id="RHEA-COMP:9952"/>
        <dbReference type="Rhea" id="RHEA-COMP:9953"/>
        <dbReference type="ChEBI" id="CHEBI:15378"/>
        <dbReference type="ChEBI" id="CHEBI:57453"/>
        <dbReference type="ChEBI" id="CHEBI:78530"/>
        <dbReference type="ChEBI" id="CHEBI:78844"/>
        <dbReference type="ChEBI" id="CHEBI:195366"/>
        <dbReference type="EC" id="2.1.2.9"/>
    </reaction>
</comment>
<feature type="domain" description="Formyl transferase C-terminal" evidence="10">
    <location>
        <begin position="207"/>
        <end position="311"/>
    </location>
</feature>
<dbReference type="InterPro" id="IPR005794">
    <property type="entry name" value="Fmt"/>
</dbReference>
<dbReference type="EC" id="2.1.2.9" evidence="3 8"/>
<dbReference type="InterPro" id="IPR044135">
    <property type="entry name" value="Met-tRNA-FMT_C"/>
</dbReference>
<dbReference type="InterPro" id="IPR001555">
    <property type="entry name" value="GART_AS"/>
</dbReference>
<dbReference type="CDD" id="cd08646">
    <property type="entry name" value="FMT_core_Met-tRNA-FMT_N"/>
    <property type="match status" value="1"/>
</dbReference>
<dbReference type="Proteomes" id="UP001595528">
    <property type="component" value="Unassembled WGS sequence"/>
</dbReference>
<dbReference type="Pfam" id="PF02911">
    <property type="entry name" value="Formyl_trans_C"/>
    <property type="match status" value="1"/>
</dbReference>
<evidence type="ECO:0000259" key="10">
    <source>
        <dbReference type="Pfam" id="PF02911"/>
    </source>
</evidence>
<evidence type="ECO:0000256" key="1">
    <source>
        <dbReference type="ARBA" id="ARBA00002606"/>
    </source>
</evidence>
<dbReference type="SUPFAM" id="SSF53328">
    <property type="entry name" value="Formyltransferase"/>
    <property type="match status" value="1"/>
</dbReference>
<comment type="caution">
    <text evidence="11">The sequence shown here is derived from an EMBL/GenBank/DDBJ whole genome shotgun (WGS) entry which is preliminary data.</text>
</comment>
<dbReference type="InterPro" id="IPR036477">
    <property type="entry name" value="Formyl_transf_N_sf"/>
</dbReference>
<organism evidence="11 12">
    <name type="scientific">Marinibaculum pumilum</name>
    <dbReference type="NCBI Taxonomy" id="1766165"/>
    <lineage>
        <taxon>Bacteria</taxon>
        <taxon>Pseudomonadati</taxon>
        <taxon>Pseudomonadota</taxon>
        <taxon>Alphaproteobacteria</taxon>
        <taxon>Rhodospirillales</taxon>
        <taxon>Rhodospirillaceae</taxon>
        <taxon>Marinibaculum</taxon>
    </lineage>
</organism>
<feature type="binding site" evidence="8">
    <location>
        <begin position="113"/>
        <end position="116"/>
    </location>
    <ligand>
        <name>(6S)-5,6,7,8-tetrahydrofolate</name>
        <dbReference type="ChEBI" id="CHEBI:57453"/>
    </ligand>
</feature>
<comment type="similarity">
    <text evidence="2 8">Belongs to the Fmt family.</text>
</comment>
<dbReference type="InterPro" id="IPR011034">
    <property type="entry name" value="Formyl_transferase-like_C_sf"/>
</dbReference>
<dbReference type="InterPro" id="IPR037022">
    <property type="entry name" value="Formyl_trans_C_sf"/>
</dbReference>
<dbReference type="CDD" id="cd08704">
    <property type="entry name" value="Met_tRNA_FMT_C"/>
    <property type="match status" value="1"/>
</dbReference>
<accession>A0ABV7L6S9</accession>
<dbReference type="HAMAP" id="MF_00182">
    <property type="entry name" value="Formyl_trans"/>
    <property type="match status" value="1"/>
</dbReference>
<dbReference type="GO" id="GO:0004479">
    <property type="term" value="F:methionyl-tRNA formyltransferase activity"/>
    <property type="evidence" value="ECO:0007669"/>
    <property type="project" value="UniProtKB-EC"/>
</dbReference>
<feature type="domain" description="Formyl transferase N-terminal" evidence="9">
    <location>
        <begin position="6"/>
        <end position="179"/>
    </location>
</feature>
<keyword evidence="6 8" id="KW-0648">Protein biosynthesis</keyword>
<dbReference type="Gene3D" id="3.10.25.10">
    <property type="entry name" value="Formyl transferase, C-terminal domain"/>
    <property type="match status" value="1"/>
</dbReference>
<dbReference type="RefSeq" id="WP_379904958.1">
    <property type="nucleotide sequence ID" value="NZ_JBHRTR010000036.1"/>
</dbReference>
<dbReference type="InterPro" id="IPR041711">
    <property type="entry name" value="Met-tRNA-FMT_N"/>
</dbReference>
<evidence type="ECO:0000256" key="5">
    <source>
        <dbReference type="ARBA" id="ARBA00022679"/>
    </source>
</evidence>
<dbReference type="EMBL" id="JBHRTR010000036">
    <property type="protein sequence ID" value="MFC3230106.1"/>
    <property type="molecule type" value="Genomic_DNA"/>
</dbReference>
<evidence type="ECO:0000256" key="4">
    <source>
        <dbReference type="ARBA" id="ARBA00016014"/>
    </source>
</evidence>
<evidence type="ECO:0000313" key="12">
    <source>
        <dbReference type="Proteomes" id="UP001595528"/>
    </source>
</evidence>
<evidence type="ECO:0000256" key="6">
    <source>
        <dbReference type="ARBA" id="ARBA00022917"/>
    </source>
</evidence>
<evidence type="ECO:0000256" key="8">
    <source>
        <dbReference type="HAMAP-Rule" id="MF_00182"/>
    </source>
</evidence>